<evidence type="ECO:0000313" key="3">
    <source>
        <dbReference type="EMBL" id="MDX5983274.1"/>
    </source>
</evidence>
<proteinExistence type="predicted"/>
<feature type="region of interest" description="Disordered" evidence="1">
    <location>
        <begin position="291"/>
        <end position="317"/>
    </location>
</feature>
<keyword evidence="3" id="KW-0282">Flagellum</keyword>
<keyword evidence="3" id="KW-0966">Cell projection</keyword>
<sequence length="855" mass="84440">MIDLLPLSSAPSAPGHGHAPGRRGSTSGHFEKTLGAVVEARDTTTAAALAPAAIARQAVAVGGKGLPQIVPAKTGAADGNGTVAVQNPVQSPADPTIPAFPLATASKAAQPVQAPAATLPEGPALNVVPQAGYRDPESVSAKIDADGISLATGPTGAAPIAFPTVATPTPFTVPAALQSGTGKDASAPTTPVTTTNPLATGNTGVPFRSAGTTTALIAPATPGWRDKAQDLRTGASSAAMALANAPAQTAAPQAEINEQGPPQPALAQRGELLAPTIAALGSIGLGAVIADATPQPPGTVTTSQTRTNEDSLSSLPTSSFTVGNAESQASPVATIGALAASAQAASTGPRVQTLAAFLNGRDATAAPSTLAAAVSPKAARSADHQSKAVRVDAQDVAPASLANLASPLVAPTIAPAPVAVTGADPNAAASPEVTTLASLGGAQRPVSITTLESASSSIAPAAPSSFATPGRIATPETPDTAETANDGTETPSPAPPGRTPAAKPDAILQSLRPPLGDMLAAQPPIAPTGLETQPLSITLPDSSSAATTGQPKPPQPAIVATAPEQSPLPTAPAQAVASPLIPTPTTVAASPLPRPLRVSDAIAPVGQASAPAAPLTTVAASSASALPTSAPLATPTPVADRPDPPSWVAQRDAAVPTITVSTTPQPAGQVFAAAIAAATSWRSKPALPGQGDAAILAAALSTGPAVNLPDQTAVAATGSTNAAPLDLRQDPGLQRMIDHIETLRDDANAHDTRIKLSPDALGSVDVAVRQEGDRVHVRFTTEHEATRALIAEAQPRLTELASARGVRIGDTSVTTDSAGGGNGAAPQPRPTPQPSRTPPRARSDATDDPVDHRLA</sequence>
<evidence type="ECO:0000313" key="4">
    <source>
        <dbReference type="Proteomes" id="UP001279660"/>
    </source>
</evidence>
<protein>
    <submittedName>
        <fullName evidence="3">Flagellar hook-length control protein FliK</fullName>
    </submittedName>
</protein>
<feature type="compositionally biased region" description="Polar residues" evidence="1">
    <location>
        <begin position="298"/>
        <end position="317"/>
    </location>
</feature>
<feature type="compositionally biased region" description="Low complexity" evidence="1">
    <location>
        <begin position="458"/>
        <end position="484"/>
    </location>
</feature>
<organism evidence="3 4">
    <name type="scientific">Sphingomonas echinoides</name>
    <dbReference type="NCBI Taxonomy" id="59803"/>
    <lineage>
        <taxon>Bacteria</taxon>
        <taxon>Pseudomonadati</taxon>
        <taxon>Pseudomonadota</taxon>
        <taxon>Alphaproteobacteria</taxon>
        <taxon>Sphingomonadales</taxon>
        <taxon>Sphingomonadaceae</taxon>
        <taxon>Sphingomonas</taxon>
    </lineage>
</organism>
<gene>
    <name evidence="3" type="ORF">SIL82_03310</name>
</gene>
<name>A0ABU4PIM0_9SPHN</name>
<dbReference type="RefSeq" id="WP_083834091.1">
    <property type="nucleotide sequence ID" value="NZ_JAWXXV010000001.1"/>
</dbReference>
<dbReference type="Proteomes" id="UP001279660">
    <property type="component" value="Unassembled WGS sequence"/>
</dbReference>
<feature type="domain" description="Flagellar hook-length control protein-like C-terminal" evidence="2">
    <location>
        <begin position="744"/>
        <end position="820"/>
    </location>
</feature>
<feature type="compositionally biased region" description="Basic and acidic residues" evidence="1">
    <location>
        <begin position="841"/>
        <end position="855"/>
    </location>
</feature>
<feature type="compositionally biased region" description="Pro residues" evidence="1">
    <location>
        <begin position="827"/>
        <end position="837"/>
    </location>
</feature>
<evidence type="ECO:0000259" key="2">
    <source>
        <dbReference type="Pfam" id="PF02120"/>
    </source>
</evidence>
<comment type="caution">
    <text evidence="3">The sequence shown here is derived from an EMBL/GenBank/DDBJ whole genome shotgun (WGS) entry which is preliminary data.</text>
</comment>
<feature type="region of interest" description="Disordered" evidence="1">
    <location>
        <begin position="1"/>
        <end position="29"/>
    </location>
</feature>
<feature type="region of interest" description="Disordered" evidence="1">
    <location>
        <begin position="808"/>
        <end position="855"/>
    </location>
</feature>
<feature type="region of interest" description="Disordered" evidence="1">
    <location>
        <begin position="516"/>
        <end position="560"/>
    </location>
</feature>
<evidence type="ECO:0000256" key="1">
    <source>
        <dbReference type="SAM" id="MobiDB-lite"/>
    </source>
</evidence>
<dbReference type="CDD" id="cd17470">
    <property type="entry name" value="T3SS_Flik_C"/>
    <property type="match status" value="1"/>
</dbReference>
<accession>A0ABU4PIM0</accession>
<reference evidence="3 4" key="1">
    <citation type="submission" date="2023-11" db="EMBL/GenBank/DDBJ databases">
        <title>MicrobeMod: A computational toolkit for identifying prokaryotic methylation and restriction-modification with nanopore sequencing.</title>
        <authorList>
            <person name="Crits-Christoph A."/>
            <person name="Kang S.C."/>
            <person name="Lee H."/>
            <person name="Ostrov N."/>
        </authorList>
    </citation>
    <scope>NUCLEOTIDE SEQUENCE [LARGE SCALE GENOMIC DNA]</scope>
    <source>
        <strain evidence="3 4">ATCC 14820</strain>
    </source>
</reference>
<dbReference type="InterPro" id="IPR021136">
    <property type="entry name" value="Flagellar_hook_control-like_C"/>
</dbReference>
<keyword evidence="4" id="KW-1185">Reference proteome</keyword>
<dbReference type="InterPro" id="IPR038610">
    <property type="entry name" value="FliK-like_C_sf"/>
</dbReference>
<dbReference type="Gene3D" id="3.30.750.140">
    <property type="match status" value="1"/>
</dbReference>
<feature type="region of interest" description="Disordered" evidence="1">
    <location>
        <begin position="180"/>
        <end position="204"/>
    </location>
</feature>
<keyword evidence="3" id="KW-0969">Cilium</keyword>
<feature type="compositionally biased region" description="Polar residues" evidence="1">
    <location>
        <begin position="530"/>
        <end position="550"/>
    </location>
</feature>
<feature type="region of interest" description="Disordered" evidence="1">
    <location>
        <begin position="458"/>
        <end position="504"/>
    </location>
</feature>
<dbReference type="EMBL" id="JAWXXV010000001">
    <property type="protein sequence ID" value="MDX5983274.1"/>
    <property type="molecule type" value="Genomic_DNA"/>
</dbReference>
<feature type="compositionally biased region" description="Low complexity" evidence="1">
    <location>
        <begin position="185"/>
        <end position="200"/>
    </location>
</feature>
<dbReference type="Pfam" id="PF02120">
    <property type="entry name" value="Flg_hook"/>
    <property type="match status" value="1"/>
</dbReference>